<name>A0A2P7SRT3_9HYPH</name>
<dbReference type="PROSITE" id="PS50893">
    <property type="entry name" value="ABC_TRANSPORTER_2"/>
    <property type="match status" value="1"/>
</dbReference>
<reference evidence="8 9" key="1">
    <citation type="submission" date="2018-03" db="EMBL/GenBank/DDBJ databases">
        <title>The draft genome of Mesorhizobium sp. 6GN-30.</title>
        <authorList>
            <person name="Liu L."/>
            <person name="Li L."/>
            <person name="Wang T."/>
            <person name="Zhang X."/>
            <person name="Liang L."/>
        </authorList>
    </citation>
    <scope>NUCLEOTIDE SEQUENCE [LARGE SCALE GENOMIC DNA]</scope>
    <source>
        <strain evidence="8 9">6GN30</strain>
    </source>
</reference>
<keyword evidence="2" id="KW-0813">Transport</keyword>
<dbReference type="InterPro" id="IPR050107">
    <property type="entry name" value="ABC_carbohydrate_import_ATPase"/>
</dbReference>
<protein>
    <submittedName>
        <fullName evidence="8">Sugar ABC transporter ATP-binding protein</fullName>
    </submittedName>
</protein>
<dbReference type="SUPFAM" id="SSF52540">
    <property type="entry name" value="P-loop containing nucleoside triphosphate hydrolases"/>
    <property type="match status" value="1"/>
</dbReference>
<dbReference type="Proteomes" id="UP000241229">
    <property type="component" value="Unassembled WGS sequence"/>
</dbReference>
<dbReference type="PANTHER" id="PTHR43790:SF9">
    <property type="entry name" value="GALACTOFURANOSE TRANSPORTER ATP-BINDING PROTEIN YTFR"/>
    <property type="match status" value="1"/>
</dbReference>
<proteinExistence type="inferred from homology"/>
<sequence>MADAEPRLSARGIALKAGAEPFDLDVGAGEIVGLAGLDGHGQERFIEVLAGLHAPAAGSVVSRRDGADHAVTSLRRAIAGGVAYLPRDRRATGIFPTMSIVDNFAIATVGQDRRFGLISRRERRRRYDYYRERLSIVAQQPRNAITTLSGGNQQKVLLARALAHKPDVLLLNDPTRGVDIATRQTLYAVFRELAAEGVGLVILSTEIEEMLLLCRRIVVFREQQVASTVTGDDLAAERIISIMFGRAQ</sequence>
<dbReference type="Gene3D" id="3.40.50.300">
    <property type="entry name" value="P-loop containing nucleotide triphosphate hydrolases"/>
    <property type="match status" value="1"/>
</dbReference>
<gene>
    <name evidence="8" type="ORF">C7I84_02265</name>
</gene>
<keyword evidence="4" id="KW-0677">Repeat</keyword>
<evidence type="ECO:0000313" key="8">
    <source>
        <dbReference type="EMBL" id="PSJ65193.1"/>
    </source>
</evidence>
<keyword evidence="9" id="KW-1185">Reference proteome</keyword>
<organism evidence="8 9">
    <name type="scientific">Kumtagia ephedrae</name>
    <dbReference type="NCBI Taxonomy" id="2116701"/>
    <lineage>
        <taxon>Bacteria</taxon>
        <taxon>Pseudomonadati</taxon>
        <taxon>Pseudomonadota</taxon>
        <taxon>Alphaproteobacteria</taxon>
        <taxon>Hyphomicrobiales</taxon>
        <taxon>Phyllobacteriaceae</taxon>
        <taxon>Kumtagia</taxon>
    </lineage>
</organism>
<comment type="similarity">
    <text evidence="1">Belongs to the ABC transporter superfamily.</text>
</comment>
<feature type="domain" description="ABC transporter" evidence="7">
    <location>
        <begin position="2"/>
        <end position="247"/>
    </location>
</feature>
<dbReference type="GO" id="GO:0016887">
    <property type="term" value="F:ATP hydrolysis activity"/>
    <property type="evidence" value="ECO:0007669"/>
    <property type="project" value="InterPro"/>
</dbReference>
<evidence type="ECO:0000256" key="2">
    <source>
        <dbReference type="ARBA" id="ARBA00022448"/>
    </source>
</evidence>
<dbReference type="InterPro" id="IPR027417">
    <property type="entry name" value="P-loop_NTPase"/>
</dbReference>
<dbReference type="InterPro" id="IPR003439">
    <property type="entry name" value="ABC_transporter-like_ATP-bd"/>
</dbReference>
<keyword evidence="6 8" id="KW-0067">ATP-binding</keyword>
<dbReference type="CDD" id="cd03215">
    <property type="entry name" value="ABC_Carb_Monos_II"/>
    <property type="match status" value="1"/>
</dbReference>
<evidence type="ECO:0000256" key="4">
    <source>
        <dbReference type="ARBA" id="ARBA00022737"/>
    </source>
</evidence>
<dbReference type="PROSITE" id="PS00211">
    <property type="entry name" value="ABC_TRANSPORTER_1"/>
    <property type="match status" value="1"/>
</dbReference>
<comment type="caution">
    <text evidence="8">The sequence shown here is derived from an EMBL/GenBank/DDBJ whole genome shotgun (WGS) entry which is preliminary data.</text>
</comment>
<dbReference type="RefSeq" id="WP_106770533.1">
    <property type="nucleotide sequence ID" value="NZ_PXYK01000002.1"/>
</dbReference>
<evidence type="ECO:0000256" key="1">
    <source>
        <dbReference type="ARBA" id="ARBA00005417"/>
    </source>
</evidence>
<dbReference type="AlphaFoldDB" id="A0A2P7SRT3"/>
<dbReference type="GO" id="GO:0005524">
    <property type="term" value="F:ATP binding"/>
    <property type="evidence" value="ECO:0007669"/>
    <property type="project" value="UniProtKB-KW"/>
</dbReference>
<evidence type="ECO:0000256" key="6">
    <source>
        <dbReference type="ARBA" id="ARBA00022840"/>
    </source>
</evidence>
<accession>A0A2P7SRT3</accession>
<evidence type="ECO:0000259" key="7">
    <source>
        <dbReference type="PROSITE" id="PS50893"/>
    </source>
</evidence>
<dbReference type="PANTHER" id="PTHR43790">
    <property type="entry name" value="CARBOHYDRATE TRANSPORT ATP-BINDING PROTEIN MG119-RELATED"/>
    <property type="match status" value="1"/>
</dbReference>
<keyword evidence="3" id="KW-0762">Sugar transport</keyword>
<dbReference type="OrthoDB" id="8348086at2"/>
<evidence type="ECO:0000256" key="5">
    <source>
        <dbReference type="ARBA" id="ARBA00022741"/>
    </source>
</evidence>
<dbReference type="InterPro" id="IPR017871">
    <property type="entry name" value="ABC_transporter-like_CS"/>
</dbReference>
<evidence type="ECO:0000313" key="9">
    <source>
        <dbReference type="Proteomes" id="UP000241229"/>
    </source>
</evidence>
<evidence type="ECO:0000256" key="3">
    <source>
        <dbReference type="ARBA" id="ARBA00022597"/>
    </source>
</evidence>
<dbReference type="EMBL" id="PXYK01000002">
    <property type="protein sequence ID" value="PSJ65193.1"/>
    <property type="molecule type" value="Genomic_DNA"/>
</dbReference>
<dbReference type="Pfam" id="PF00005">
    <property type="entry name" value="ABC_tran"/>
    <property type="match status" value="1"/>
</dbReference>
<keyword evidence="5" id="KW-0547">Nucleotide-binding</keyword>